<dbReference type="GO" id="GO:0045505">
    <property type="term" value="F:dynein intermediate chain binding"/>
    <property type="evidence" value="ECO:0007669"/>
    <property type="project" value="InterPro"/>
</dbReference>
<dbReference type="GO" id="GO:0030286">
    <property type="term" value="C:dynein complex"/>
    <property type="evidence" value="ECO:0007669"/>
    <property type="project" value="InterPro"/>
</dbReference>
<dbReference type="GO" id="GO:0008569">
    <property type="term" value="F:minus-end-directed microtubule motor activity"/>
    <property type="evidence" value="ECO:0007669"/>
    <property type="project" value="TreeGrafter"/>
</dbReference>
<feature type="domain" description="Dynein heavy chain linker" evidence="2">
    <location>
        <begin position="893"/>
        <end position="1041"/>
    </location>
</feature>
<dbReference type="InterPro" id="IPR013602">
    <property type="entry name" value="Dynein_heavy_linker"/>
</dbReference>
<dbReference type="InterPro" id="IPR026983">
    <property type="entry name" value="DHC"/>
</dbReference>
<dbReference type="GO" id="GO:0051959">
    <property type="term" value="F:dynein light intermediate chain binding"/>
    <property type="evidence" value="ECO:0007669"/>
    <property type="project" value="InterPro"/>
</dbReference>
<feature type="coiled-coil region" evidence="1">
    <location>
        <begin position="182"/>
        <end position="215"/>
    </location>
</feature>
<dbReference type="GO" id="GO:0060294">
    <property type="term" value="P:cilium movement involved in cell motility"/>
    <property type="evidence" value="ECO:0007669"/>
    <property type="project" value="TreeGrafter"/>
</dbReference>
<evidence type="ECO:0000313" key="4">
    <source>
        <dbReference type="Proteomes" id="UP000078597"/>
    </source>
</evidence>
<accession>A0A1A8VRX3</accession>
<sequence length="1049" mass="125664">MEWKTFDREKKSKSGQNLRKNEVKMTSKNIEIKQNVFLSNIFCHSENLKNLLRANSKKRAREKDKEKNYLSAQNFSYDKNENEDIFKVEEIYDRDFSSKEKICKLFVPFKNRREREPRFITIEKIKKKYKSINIYDVLNEKKKLLDSEELNSKWIDIINYEDSSFDIFTIEEIVKELKEVDYTDEFERNKEIKEEKEEEEKRKKKKKQLKEVDNDNIDGKEKFIVPFKAKGVISLNNTIFESTFDDIYIYDYNSESNLFKVKKKTASEFFEINRIQFFFTTENPIAYGEKVFNAIKNKSNSLKKKIYYSKNDSTFKDFNCIMNDVQDIMENNINIKNCENIETITKNLNDFCNIWLGRRILNNNLKNYYKGDTKKKEIKYYNYDFENKKNIIKQCVLLENTKVIKTFLDIINKCALIKISVFDTAISSPFELNDFFQLQNTSVLKSFETVNNIWMNDIKFTIEENLKDCTKGNYNLKDISIETFKYTKIRIFFNILKLMIEKKINEMLINNIEDFVQIFTHNMKSYKRNKLYIPVFVINITKKFDYSRFILDNNPICFYEKFEDLIFSTLIKYQQIEKIEKLVIPQVFKNDKFIFYKSMKENDMFICEKLNEVKNMFEESKFVLNNYLSKINKHADILNFNVNEAIKNIDINTSVEHIQNIINKNLEKIQNINETVEDTINLGVFLVKSKDIKLFIINEINNYIKALTNIIVQRYKEKYTSNLMFYNSIIVRLKKKTSKIQEIYEKEEYIKDMKKSLDFVSHDIKEINILFNSLNKLNYKFSSDDYLSYWKIINRPSKIEKIVKEVNENISKQKNVLLEELINDESKFQSSIVDMKENVQSIKSFNDESNYLSINKFILTVQNQLTILIKESKEINYREKLFNIEISDFSILLKIQNELNLYYIFWLIYKSIKAMDERFDKKINSLNYKKIEDDFNLILKNMNKINKHANEYYKNKNTLIKKMNEKLAFFSSYVSLLISLRKPSIKERHKDQIAQIIDEKNNIDFNNITFNELLKLDINNKITSIISICEKANKENAIEKVRRKANLTE</sequence>
<evidence type="ECO:0000313" key="3">
    <source>
        <dbReference type="EMBL" id="SBS82063.1"/>
    </source>
</evidence>
<dbReference type="Proteomes" id="UP000078597">
    <property type="component" value="Unassembled WGS sequence"/>
</dbReference>
<dbReference type="GO" id="GO:0097729">
    <property type="term" value="C:9+2 motile cilium"/>
    <property type="evidence" value="ECO:0007669"/>
    <property type="project" value="TreeGrafter"/>
</dbReference>
<name>A0A1A8VRX3_PLAMA</name>
<evidence type="ECO:0000259" key="2">
    <source>
        <dbReference type="Pfam" id="PF08393"/>
    </source>
</evidence>
<dbReference type="PANTHER" id="PTHR10676">
    <property type="entry name" value="DYNEIN HEAVY CHAIN FAMILY PROTEIN"/>
    <property type="match status" value="1"/>
</dbReference>
<reference evidence="4" key="1">
    <citation type="submission" date="2016-05" db="EMBL/GenBank/DDBJ databases">
        <authorList>
            <person name="Naeem Raeece"/>
        </authorList>
    </citation>
    <scope>NUCLEOTIDE SEQUENCE [LARGE SCALE GENOMIC DNA]</scope>
</reference>
<organism evidence="3 4">
    <name type="scientific">Plasmodium malariae</name>
    <dbReference type="NCBI Taxonomy" id="5858"/>
    <lineage>
        <taxon>Eukaryota</taxon>
        <taxon>Sar</taxon>
        <taxon>Alveolata</taxon>
        <taxon>Apicomplexa</taxon>
        <taxon>Aconoidasida</taxon>
        <taxon>Haemosporida</taxon>
        <taxon>Plasmodiidae</taxon>
        <taxon>Plasmodium</taxon>
        <taxon>Plasmodium (Plasmodium)</taxon>
    </lineage>
</organism>
<dbReference type="Pfam" id="PF08393">
    <property type="entry name" value="DHC_N2"/>
    <property type="match status" value="1"/>
</dbReference>
<dbReference type="VEuPathDB" id="PlasmoDB:PmUG01_03024500"/>
<dbReference type="PANTHER" id="PTHR10676:SF396">
    <property type="entry name" value="DYNEIN AXONEMAL HEAVY CHAIN 1"/>
    <property type="match status" value="1"/>
</dbReference>
<proteinExistence type="predicted"/>
<dbReference type="EMBL" id="FLQW01000135">
    <property type="protein sequence ID" value="SBS82063.1"/>
    <property type="molecule type" value="Genomic_DNA"/>
</dbReference>
<dbReference type="Gene3D" id="1.10.287.2620">
    <property type="match status" value="1"/>
</dbReference>
<keyword evidence="1" id="KW-0175">Coiled coil</keyword>
<dbReference type="AlphaFoldDB" id="A0A1A8VRX3"/>
<evidence type="ECO:0000256" key="1">
    <source>
        <dbReference type="SAM" id="Coils"/>
    </source>
</evidence>
<gene>
    <name evidence="3" type="ORF">PMALA_002670</name>
</gene>
<protein>
    <recommendedName>
        <fullName evidence="2">Dynein heavy chain linker domain-containing protein</fullName>
    </recommendedName>
</protein>